<evidence type="ECO:0000256" key="3">
    <source>
        <dbReference type="ARBA" id="ARBA00023015"/>
    </source>
</evidence>
<feature type="compositionally biased region" description="Polar residues" evidence="7">
    <location>
        <begin position="327"/>
        <end position="341"/>
    </location>
</feature>
<dbReference type="InterPro" id="IPR036864">
    <property type="entry name" value="Zn2-C6_fun-type_DNA-bd_sf"/>
</dbReference>
<dbReference type="PROSITE" id="PS00028">
    <property type="entry name" value="ZINC_FINGER_C2H2_1"/>
    <property type="match status" value="2"/>
</dbReference>
<dbReference type="CDD" id="cd00067">
    <property type="entry name" value="GAL4"/>
    <property type="match status" value="1"/>
</dbReference>
<organism evidence="10 11">
    <name type="scientific">Patellaria atrata CBS 101060</name>
    <dbReference type="NCBI Taxonomy" id="1346257"/>
    <lineage>
        <taxon>Eukaryota</taxon>
        <taxon>Fungi</taxon>
        <taxon>Dikarya</taxon>
        <taxon>Ascomycota</taxon>
        <taxon>Pezizomycotina</taxon>
        <taxon>Dothideomycetes</taxon>
        <taxon>Dothideomycetes incertae sedis</taxon>
        <taxon>Patellariales</taxon>
        <taxon>Patellariaceae</taxon>
        <taxon>Patellaria</taxon>
    </lineage>
</organism>
<dbReference type="GO" id="GO:0008270">
    <property type="term" value="F:zinc ion binding"/>
    <property type="evidence" value="ECO:0007669"/>
    <property type="project" value="UniProtKB-KW"/>
</dbReference>
<dbReference type="InterPro" id="IPR036236">
    <property type="entry name" value="Znf_C2H2_sf"/>
</dbReference>
<name>A0A9P4S6W5_9PEZI</name>
<feature type="compositionally biased region" description="Polar residues" evidence="7">
    <location>
        <begin position="121"/>
        <end position="137"/>
    </location>
</feature>
<dbReference type="InterPro" id="IPR001138">
    <property type="entry name" value="Zn2Cys6_DnaBD"/>
</dbReference>
<dbReference type="Pfam" id="PF04082">
    <property type="entry name" value="Fungal_trans"/>
    <property type="match status" value="1"/>
</dbReference>
<dbReference type="InterPro" id="IPR007219">
    <property type="entry name" value="XnlR_reg_dom"/>
</dbReference>
<feature type="region of interest" description="Disordered" evidence="7">
    <location>
        <begin position="297"/>
        <end position="344"/>
    </location>
</feature>
<sequence>MVFCTYCGQEFSRAEHLDRHVLTHTNVKPFKCSTCHFSFKRRDLLQRHYQLVHKEADEASPSELEANAPQRRPIACTICAKAKTKCDKGIPSCSRCISKGLVCESRSTRRSSEAVYRQAKRQLSNNTNRRSQTSLTGDMSEAGESGFTSMTKHDPMSLDGHPNFPPTSEPMMFNPSAQFSSASPISSHSTGSPLSMNAPSLPMMPLAPLMTSNTPSQFLDQASLQQSPEFIPSAMDQYLQMPPTTSDPSMESQYYMNDGMQLLDLGFTDYPPLMPPDATSQMLFRSAEQEPCMSTTRLFPDLTPPMSRPPSSSQSTSGYSYPFGGLQSPSAPRSLPSSTVGGYSAPDQHSAIAVQDGWPCFQSDPPSETPLIPKTGRIYLEGLDSSLKNHDAWRNWAQQVDVSSIEHAYNGKVLVEPFGGRARESLMMMTHSILNKAQDAHDLGASDFSRTHTRNSSFAEDGFIVLPAPEILEYFLKAYTCRFEPYYPMITAGTFSATELMEASNKQSPSLLLLLMIAQGAMATSTPEARYLSSGLTEACRLSLFNFVDKDVLLSRDLITLRSALLFTNLAAWSGDKWHMDIAVSQRGMYTSMLKQSGLLNYRQVELPVFEGLIGLEIAWKTWKDFESVNRLVYSWVTVDQELSLFHDTPPRLSITELNAAMPDADILWQARSADEWSTALEQVYGPYHAGARKNPPSLYEVFRRFMNREILDSQVELTPLQLRLILHPLQALVCHLHQCLSCFAESSTNRQARRLVTQLEEVQSLLQQWYALCCRTMQKATSFDPVTCANLVVYHLISLNTMTSFPDIERLARREMTEEEWLQTTWARLPMIEEGHQVRFHCGQILRLVRQMPDANKPLWWSAAIYRVALTLWATGIANAGANTPMSTGSISAIPDGTKFAIDRSLPEDTAILRYLRYRDGIPVLSRRNGSVMPMDAPPADMLGHCLEVLEDDDSSIRLVDGIKNRLARLYQRVQSS</sequence>
<evidence type="ECO:0000256" key="5">
    <source>
        <dbReference type="ARBA" id="ARBA00023242"/>
    </source>
</evidence>
<evidence type="ECO:0000256" key="4">
    <source>
        <dbReference type="ARBA" id="ARBA00023163"/>
    </source>
</evidence>
<dbReference type="Gene3D" id="3.30.160.60">
    <property type="entry name" value="Classic Zinc Finger"/>
    <property type="match status" value="2"/>
</dbReference>
<dbReference type="InterPro" id="IPR013087">
    <property type="entry name" value="Znf_C2H2_type"/>
</dbReference>
<dbReference type="Gene3D" id="4.10.240.10">
    <property type="entry name" value="Zn(2)-C6 fungal-type DNA-binding domain"/>
    <property type="match status" value="1"/>
</dbReference>
<dbReference type="PROSITE" id="PS50157">
    <property type="entry name" value="ZINC_FINGER_C2H2_2"/>
    <property type="match status" value="2"/>
</dbReference>
<dbReference type="GO" id="GO:0003677">
    <property type="term" value="F:DNA binding"/>
    <property type="evidence" value="ECO:0007669"/>
    <property type="project" value="InterPro"/>
</dbReference>
<evidence type="ECO:0000256" key="7">
    <source>
        <dbReference type="SAM" id="MobiDB-lite"/>
    </source>
</evidence>
<dbReference type="SMART" id="SM00066">
    <property type="entry name" value="GAL4"/>
    <property type="match status" value="1"/>
</dbReference>
<evidence type="ECO:0000313" key="11">
    <source>
        <dbReference type="Proteomes" id="UP000799429"/>
    </source>
</evidence>
<dbReference type="SUPFAM" id="SSF57701">
    <property type="entry name" value="Zn2/Cys6 DNA-binding domain"/>
    <property type="match status" value="1"/>
</dbReference>
<gene>
    <name evidence="10" type="ORF">M501DRAFT_937797</name>
</gene>
<dbReference type="SUPFAM" id="SSF57667">
    <property type="entry name" value="beta-beta-alpha zinc fingers"/>
    <property type="match status" value="1"/>
</dbReference>
<evidence type="ECO:0000256" key="2">
    <source>
        <dbReference type="ARBA" id="ARBA00022833"/>
    </source>
</evidence>
<keyword evidence="11" id="KW-1185">Reference proteome</keyword>
<accession>A0A9P4S6W5</accession>
<dbReference type="Pfam" id="PF00172">
    <property type="entry name" value="Zn_clus"/>
    <property type="match status" value="1"/>
</dbReference>
<dbReference type="Proteomes" id="UP000799429">
    <property type="component" value="Unassembled WGS sequence"/>
</dbReference>
<keyword evidence="2" id="KW-0862">Zinc</keyword>
<feature type="domain" description="C2H2-type" evidence="9">
    <location>
        <begin position="30"/>
        <end position="58"/>
    </location>
</feature>
<evidence type="ECO:0000259" key="8">
    <source>
        <dbReference type="PROSITE" id="PS50048"/>
    </source>
</evidence>
<dbReference type="GO" id="GO:0006351">
    <property type="term" value="P:DNA-templated transcription"/>
    <property type="evidence" value="ECO:0007669"/>
    <property type="project" value="InterPro"/>
</dbReference>
<dbReference type="PANTHER" id="PTHR47660:SF2">
    <property type="entry name" value="TRANSCRIPTION FACTOR WITH C2H2 AND ZN(2)-CYS(6) DNA BINDING DOMAIN (EUROFUNG)"/>
    <property type="match status" value="1"/>
</dbReference>
<feature type="domain" description="Zn(2)-C6 fungal-type" evidence="8">
    <location>
        <begin position="75"/>
        <end position="103"/>
    </location>
</feature>
<protein>
    <recommendedName>
        <fullName evidence="12">Transcription factor Cmr1</fullName>
    </recommendedName>
</protein>
<keyword evidence="6" id="KW-0863">Zinc-finger</keyword>
<reference evidence="10" key="1">
    <citation type="journal article" date="2020" name="Stud. Mycol.">
        <title>101 Dothideomycetes genomes: a test case for predicting lifestyles and emergence of pathogens.</title>
        <authorList>
            <person name="Haridas S."/>
            <person name="Albert R."/>
            <person name="Binder M."/>
            <person name="Bloem J."/>
            <person name="Labutti K."/>
            <person name="Salamov A."/>
            <person name="Andreopoulos B."/>
            <person name="Baker S."/>
            <person name="Barry K."/>
            <person name="Bills G."/>
            <person name="Bluhm B."/>
            <person name="Cannon C."/>
            <person name="Castanera R."/>
            <person name="Culley D."/>
            <person name="Daum C."/>
            <person name="Ezra D."/>
            <person name="Gonzalez J."/>
            <person name="Henrissat B."/>
            <person name="Kuo A."/>
            <person name="Liang C."/>
            <person name="Lipzen A."/>
            <person name="Lutzoni F."/>
            <person name="Magnuson J."/>
            <person name="Mondo S."/>
            <person name="Nolan M."/>
            <person name="Ohm R."/>
            <person name="Pangilinan J."/>
            <person name="Park H.-J."/>
            <person name="Ramirez L."/>
            <person name="Alfaro M."/>
            <person name="Sun H."/>
            <person name="Tritt A."/>
            <person name="Yoshinaga Y."/>
            <person name="Zwiers L.-H."/>
            <person name="Turgeon B."/>
            <person name="Goodwin S."/>
            <person name="Spatafora J."/>
            <person name="Crous P."/>
            <person name="Grigoriev I."/>
        </authorList>
    </citation>
    <scope>NUCLEOTIDE SEQUENCE</scope>
    <source>
        <strain evidence="10">CBS 101060</strain>
    </source>
</reference>
<evidence type="ECO:0008006" key="12">
    <source>
        <dbReference type="Google" id="ProtNLM"/>
    </source>
</evidence>
<dbReference type="PRINTS" id="PR00755">
    <property type="entry name" value="AFLATOXINBRP"/>
</dbReference>
<dbReference type="AlphaFoldDB" id="A0A9P4S6W5"/>
<comment type="caution">
    <text evidence="10">The sequence shown here is derived from an EMBL/GenBank/DDBJ whole genome shotgun (WGS) entry which is preliminary data.</text>
</comment>
<evidence type="ECO:0000313" key="10">
    <source>
        <dbReference type="EMBL" id="KAF2837189.1"/>
    </source>
</evidence>
<dbReference type="CDD" id="cd12148">
    <property type="entry name" value="fungal_TF_MHR"/>
    <property type="match status" value="1"/>
</dbReference>
<keyword evidence="1" id="KW-0479">Metal-binding</keyword>
<keyword evidence="4" id="KW-0804">Transcription</keyword>
<proteinExistence type="predicted"/>
<dbReference type="GO" id="GO:0000981">
    <property type="term" value="F:DNA-binding transcription factor activity, RNA polymerase II-specific"/>
    <property type="evidence" value="ECO:0007669"/>
    <property type="project" value="InterPro"/>
</dbReference>
<keyword evidence="5" id="KW-0539">Nucleus</keyword>
<dbReference type="PANTHER" id="PTHR47660">
    <property type="entry name" value="TRANSCRIPTION FACTOR WITH C2H2 AND ZN(2)-CYS(6) DNA BINDING DOMAIN (EUROFUNG)-RELATED-RELATED"/>
    <property type="match status" value="1"/>
</dbReference>
<feature type="region of interest" description="Disordered" evidence="7">
    <location>
        <begin position="111"/>
        <end position="171"/>
    </location>
</feature>
<dbReference type="PROSITE" id="PS50048">
    <property type="entry name" value="ZN2_CY6_FUNGAL_2"/>
    <property type="match status" value="1"/>
</dbReference>
<keyword evidence="3" id="KW-0805">Transcription regulation</keyword>
<evidence type="ECO:0000259" key="9">
    <source>
        <dbReference type="PROSITE" id="PS50157"/>
    </source>
</evidence>
<evidence type="ECO:0000256" key="1">
    <source>
        <dbReference type="ARBA" id="ARBA00022723"/>
    </source>
</evidence>
<feature type="domain" description="C2H2-type" evidence="9">
    <location>
        <begin position="2"/>
        <end position="29"/>
    </location>
</feature>
<dbReference type="PROSITE" id="PS00463">
    <property type="entry name" value="ZN2_CY6_FUNGAL_1"/>
    <property type="match status" value="1"/>
</dbReference>
<feature type="compositionally biased region" description="Low complexity" evidence="7">
    <location>
        <begin position="309"/>
        <end position="322"/>
    </location>
</feature>
<dbReference type="Pfam" id="PF00096">
    <property type="entry name" value="zf-C2H2"/>
    <property type="match status" value="2"/>
</dbReference>
<evidence type="ECO:0000256" key="6">
    <source>
        <dbReference type="PROSITE-ProRule" id="PRU00042"/>
    </source>
</evidence>
<dbReference type="OrthoDB" id="40579at2759"/>
<dbReference type="EMBL" id="MU006100">
    <property type="protein sequence ID" value="KAF2837189.1"/>
    <property type="molecule type" value="Genomic_DNA"/>
</dbReference>
<dbReference type="SMART" id="SM00355">
    <property type="entry name" value="ZnF_C2H2"/>
    <property type="match status" value="2"/>
</dbReference>